<dbReference type="GO" id="GO:0003700">
    <property type="term" value="F:DNA-binding transcription factor activity"/>
    <property type="evidence" value="ECO:0007669"/>
    <property type="project" value="InterPro"/>
</dbReference>
<name>A0A917LVY9_9BACL</name>
<dbReference type="InterPro" id="IPR037923">
    <property type="entry name" value="HTH-like"/>
</dbReference>
<dbReference type="InterPro" id="IPR013096">
    <property type="entry name" value="Cupin_2"/>
</dbReference>
<dbReference type="InterPro" id="IPR018060">
    <property type="entry name" value="HTH_AraC"/>
</dbReference>
<dbReference type="InterPro" id="IPR009057">
    <property type="entry name" value="Homeodomain-like_sf"/>
</dbReference>
<keyword evidence="6" id="KW-1185">Reference proteome</keyword>
<reference evidence="5 6" key="1">
    <citation type="journal article" date="2014" name="Int. J. Syst. Evol. Microbiol.">
        <title>Complete genome sequence of Corynebacterium casei LMG S-19264T (=DSM 44701T), isolated from a smear-ripened cheese.</title>
        <authorList>
            <consortium name="US DOE Joint Genome Institute (JGI-PGF)"/>
            <person name="Walter F."/>
            <person name="Albersmeier A."/>
            <person name="Kalinowski J."/>
            <person name="Ruckert C."/>
        </authorList>
    </citation>
    <scope>NUCLEOTIDE SEQUENCE [LARGE SCALE GENOMIC DNA]</scope>
    <source>
        <strain evidence="5 6">CGMCC 1.15286</strain>
    </source>
</reference>
<evidence type="ECO:0000256" key="1">
    <source>
        <dbReference type="ARBA" id="ARBA00023015"/>
    </source>
</evidence>
<feature type="domain" description="HTH araC/xylS-type" evidence="4">
    <location>
        <begin position="168"/>
        <end position="266"/>
    </location>
</feature>
<dbReference type="Proteomes" id="UP000600247">
    <property type="component" value="Unassembled WGS sequence"/>
</dbReference>
<dbReference type="PANTHER" id="PTHR43280:SF28">
    <property type="entry name" value="HTH-TYPE TRANSCRIPTIONAL ACTIVATOR RHAS"/>
    <property type="match status" value="1"/>
</dbReference>
<dbReference type="EMBL" id="BMHY01000002">
    <property type="protein sequence ID" value="GGG61335.1"/>
    <property type="molecule type" value="Genomic_DNA"/>
</dbReference>
<evidence type="ECO:0000259" key="4">
    <source>
        <dbReference type="PROSITE" id="PS01124"/>
    </source>
</evidence>
<dbReference type="Gene3D" id="1.10.10.60">
    <property type="entry name" value="Homeodomain-like"/>
    <property type="match status" value="2"/>
</dbReference>
<keyword evidence="3" id="KW-0804">Transcription</keyword>
<evidence type="ECO:0000313" key="5">
    <source>
        <dbReference type="EMBL" id="GGG61335.1"/>
    </source>
</evidence>
<organism evidence="5 6">
    <name type="scientific">Paenibacillus radicis</name>
    <name type="common">ex Gao et al. 2016</name>
    <dbReference type="NCBI Taxonomy" id="1737354"/>
    <lineage>
        <taxon>Bacteria</taxon>
        <taxon>Bacillati</taxon>
        <taxon>Bacillota</taxon>
        <taxon>Bacilli</taxon>
        <taxon>Bacillales</taxon>
        <taxon>Paenibacillaceae</taxon>
        <taxon>Paenibacillus</taxon>
    </lineage>
</organism>
<proteinExistence type="predicted"/>
<accession>A0A917LVY9</accession>
<comment type="caution">
    <text evidence="5">The sequence shown here is derived from an EMBL/GenBank/DDBJ whole genome shotgun (WGS) entry which is preliminary data.</text>
</comment>
<dbReference type="SUPFAM" id="SSF46689">
    <property type="entry name" value="Homeodomain-like"/>
    <property type="match status" value="2"/>
</dbReference>
<evidence type="ECO:0000313" key="6">
    <source>
        <dbReference type="Proteomes" id="UP000600247"/>
    </source>
</evidence>
<dbReference type="Pfam" id="PF07883">
    <property type="entry name" value="Cupin_2"/>
    <property type="match status" value="1"/>
</dbReference>
<sequence length="277" mass="31679">MAAVSPTLVYIGKISGNPKWSFPSHQHKDLSEMVFIAEGEGVIKIDGQPYAVQQGDLLIYNQGVLHEECSSPICPLTLYYCGVANPNIEGICEHDLIPRNASPHIKTREYAGKISMIFASIHEESSLQERGHSIVLQSLLVTLITWIQRLVQIDQTAVKDRDPDSLAVQIKEYLDLNYLRHVQLKDIAEHFHMNAYYLSHVFKHKYNDSPINYMLYRRMGEAKRLLVNTEMKVAEIAGFLGYENANYFTILFTRTMGESPTQYKKNESRERVNLLES</sequence>
<dbReference type="SMART" id="SM00342">
    <property type="entry name" value="HTH_ARAC"/>
    <property type="match status" value="1"/>
</dbReference>
<keyword evidence="1" id="KW-0805">Transcription regulation</keyword>
<dbReference type="PROSITE" id="PS01124">
    <property type="entry name" value="HTH_ARAC_FAMILY_2"/>
    <property type="match status" value="1"/>
</dbReference>
<dbReference type="Pfam" id="PF12833">
    <property type="entry name" value="HTH_18"/>
    <property type="match status" value="1"/>
</dbReference>
<dbReference type="SUPFAM" id="SSF51215">
    <property type="entry name" value="Regulatory protein AraC"/>
    <property type="match status" value="1"/>
</dbReference>
<dbReference type="GO" id="GO:0043565">
    <property type="term" value="F:sequence-specific DNA binding"/>
    <property type="evidence" value="ECO:0007669"/>
    <property type="project" value="InterPro"/>
</dbReference>
<dbReference type="InterPro" id="IPR014710">
    <property type="entry name" value="RmlC-like_jellyroll"/>
</dbReference>
<dbReference type="Gene3D" id="2.60.120.10">
    <property type="entry name" value="Jelly Rolls"/>
    <property type="match status" value="1"/>
</dbReference>
<dbReference type="PANTHER" id="PTHR43280">
    <property type="entry name" value="ARAC-FAMILY TRANSCRIPTIONAL REGULATOR"/>
    <property type="match status" value="1"/>
</dbReference>
<dbReference type="RefSeq" id="WP_188888175.1">
    <property type="nucleotide sequence ID" value="NZ_BMHY01000002.1"/>
</dbReference>
<gene>
    <name evidence="5" type="ORF">GCM10010918_13500</name>
</gene>
<dbReference type="AlphaFoldDB" id="A0A917LVY9"/>
<keyword evidence="2" id="KW-0238">DNA-binding</keyword>
<evidence type="ECO:0000256" key="3">
    <source>
        <dbReference type="ARBA" id="ARBA00023163"/>
    </source>
</evidence>
<protein>
    <recommendedName>
        <fullName evidence="4">HTH araC/xylS-type domain-containing protein</fullName>
    </recommendedName>
</protein>
<evidence type="ECO:0000256" key="2">
    <source>
        <dbReference type="ARBA" id="ARBA00023125"/>
    </source>
</evidence>